<comment type="caution">
    <text evidence="3">The sequence shown here is derived from an EMBL/GenBank/DDBJ whole genome shotgun (WGS) entry which is preliminary data.</text>
</comment>
<keyword evidence="1" id="KW-0560">Oxidoreductase</keyword>
<dbReference type="Proteomes" id="UP000237056">
    <property type="component" value="Unassembled WGS sequence"/>
</dbReference>
<gene>
    <name evidence="3" type="ORF">Q361_110123</name>
</gene>
<dbReference type="InterPro" id="IPR006076">
    <property type="entry name" value="FAD-dep_OxRdtase"/>
</dbReference>
<dbReference type="PANTHER" id="PTHR13847:SF289">
    <property type="entry name" value="GLYCINE OXIDASE"/>
    <property type="match status" value="1"/>
</dbReference>
<dbReference type="AlphaFoldDB" id="A0A2S4N757"/>
<dbReference type="OrthoDB" id="214253at2"/>
<proteinExistence type="predicted"/>
<dbReference type="InterPro" id="IPR036188">
    <property type="entry name" value="FAD/NAD-bd_sf"/>
</dbReference>
<protein>
    <submittedName>
        <fullName evidence="3">Glycine/D-amino acid oxidase-like deaminating enzyme</fullName>
    </submittedName>
</protein>
<dbReference type="PANTHER" id="PTHR13847">
    <property type="entry name" value="SARCOSINE DEHYDROGENASE-RELATED"/>
    <property type="match status" value="1"/>
</dbReference>
<reference evidence="3 4" key="1">
    <citation type="submission" date="2018-01" db="EMBL/GenBank/DDBJ databases">
        <title>Genomic Encyclopedia of Type Strains, Phase I: the one thousand microbial genomes (KMG-I) project.</title>
        <authorList>
            <person name="Goeker M."/>
        </authorList>
    </citation>
    <scope>NUCLEOTIDE SEQUENCE [LARGE SCALE GENOMIC DNA]</scope>
    <source>
        <strain evidence="3 4">DSM 17960</strain>
    </source>
</reference>
<name>A0A2S4N757_9FLAO</name>
<evidence type="ECO:0000256" key="1">
    <source>
        <dbReference type="ARBA" id="ARBA00023002"/>
    </source>
</evidence>
<dbReference type="GO" id="GO:0016491">
    <property type="term" value="F:oxidoreductase activity"/>
    <property type="evidence" value="ECO:0007669"/>
    <property type="project" value="UniProtKB-KW"/>
</dbReference>
<organism evidence="3 4">
    <name type="scientific">Flavobacterium croceum DSM 17960</name>
    <dbReference type="NCBI Taxonomy" id="1121886"/>
    <lineage>
        <taxon>Bacteria</taxon>
        <taxon>Pseudomonadati</taxon>
        <taxon>Bacteroidota</taxon>
        <taxon>Flavobacteriia</taxon>
        <taxon>Flavobacteriales</taxon>
        <taxon>Flavobacteriaceae</taxon>
        <taxon>Flavobacterium</taxon>
    </lineage>
</organism>
<evidence type="ECO:0000313" key="3">
    <source>
        <dbReference type="EMBL" id="POS01536.1"/>
    </source>
</evidence>
<accession>A0A2S4N757</accession>
<evidence type="ECO:0000259" key="2">
    <source>
        <dbReference type="Pfam" id="PF01266"/>
    </source>
</evidence>
<evidence type="ECO:0000313" key="4">
    <source>
        <dbReference type="Proteomes" id="UP000237056"/>
    </source>
</evidence>
<dbReference type="SUPFAM" id="SSF54373">
    <property type="entry name" value="FAD-linked reductases, C-terminal domain"/>
    <property type="match status" value="1"/>
</dbReference>
<dbReference type="RefSeq" id="WP_103726381.1">
    <property type="nucleotide sequence ID" value="NZ_PQNY01000010.1"/>
</dbReference>
<feature type="domain" description="FAD dependent oxidoreductase" evidence="2">
    <location>
        <begin position="3"/>
        <end position="326"/>
    </location>
</feature>
<sequence>MLDYIIVGGGLAGIAFAEFCKKNNKKFVLVSDSSENSSVIAGGMYNPVVLKRFTPIWQAAEQISFAKEFYTHLESEWKDSLYHALPLYRKFVSVEEQNDWIIASDKPVLHSFLHDKFIANVNQYIPSDFGFGLVNDCGYLNTTHYLSRAINELKKHKCFLSETFCYDQIVFENDYIIYKALKSKNVVFAEGFGMRNNPFFKSLPLDGTKGEVLSIYAPDLKLDSIVKSSVFIMPLGNDYYKVGATYNWQDKTDIPTEEGKQELIAELEKLISCDYTIVNHFAGVRPTVKDRRPLLGTHPVYKNLHVLNGMGTRGVLLAPFMAKALFDYLEYNEKLDKNISIERFKDFVSNSYQNV</sequence>
<dbReference type="Pfam" id="PF01266">
    <property type="entry name" value="DAO"/>
    <property type="match status" value="1"/>
</dbReference>
<keyword evidence="4" id="KW-1185">Reference proteome</keyword>
<dbReference type="SUPFAM" id="SSF51971">
    <property type="entry name" value="Nucleotide-binding domain"/>
    <property type="match status" value="1"/>
</dbReference>
<dbReference type="GO" id="GO:0005737">
    <property type="term" value="C:cytoplasm"/>
    <property type="evidence" value="ECO:0007669"/>
    <property type="project" value="TreeGrafter"/>
</dbReference>
<dbReference type="Gene3D" id="3.50.50.60">
    <property type="entry name" value="FAD/NAD(P)-binding domain"/>
    <property type="match status" value="1"/>
</dbReference>
<dbReference type="Gene3D" id="3.30.9.10">
    <property type="entry name" value="D-Amino Acid Oxidase, subunit A, domain 2"/>
    <property type="match status" value="1"/>
</dbReference>
<dbReference type="EMBL" id="PQNY01000010">
    <property type="protein sequence ID" value="POS01536.1"/>
    <property type="molecule type" value="Genomic_DNA"/>
</dbReference>